<comment type="caution">
    <text evidence="2">The sequence shown here is derived from an EMBL/GenBank/DDBJ whole genome shotgun (WGS) entry which is preliminary data.</text>
</comment>
<proteinExistence type="predicted"/>
<sequence length="70" mass="7608">MEEYEYLSGGGGEWSPGGEWSEGSAEGMASISSCCCQEKKSKIEFTRENIERSGGSCRPYKTGRDVCIVS</sequence>
<evidence type="ECO:0000313" key="3">
    <source>
        <dbReference type="Proteomes" id="UP001633002"/>
    </source>
</evidence>
<gene>
    <name evidence="2" type="ORF">R1sor_003363</name>
</gene>
<evidence type="ECO:0000313" key="2">
    <source>
        <dbReference type="EMBL" id="KAL3685341.1"/>
    </source>
</evidence>
<dbReference type="Proteomes" id="UP001633002">
    <property type="component" value="Unassembled WGS sequence"/>
</dbReference>
<feature type="region of interest" description="Disordered" evidence="1">
    <location>
        <begin position="1"/>
        <end position="25"/>
    </location>
</feature>
<protein>
    <submittedName>
        <fullName evidence="2">Uncharacterized protein</fullName>
    </submittedName>
</protein>
<feature type="compositionally biased region" description="Low complexity" evidence="1">
    <location>
        <begin position="16"/>
        <end position="25"/>
    </location>
</feature>
<evidence type="ECO:0000256" key="1">
    <source>
        <dbReference type="SAM" id="MobiDB-lite"/>
    </source>
</evidence>
<reference evidence="2 3" key="1">
    <citation type="submission" date="2024-09" db="EMBL/GenBank/DDBJ databases">
        <title>Chromosome-scale assembly of Riccia sorocarpa.</title>
        <authorList>
            <person name="Paukszto L."/>
        </authorList>
    </citation>
    <scope>NUCLEOTIDE SEQUENCE [LARGE SCALE GENOMIC DNA]</scope>
    <source>
        <strain evidence="2">LP-2024</strain>
        <tissue evidence="2">Aerial parts of the thallus</tissue>
    </source>
</reference>
<dbReference type="EMBL" id="JBJQOH010000006">
    <property type="protein sequence ID" value="KAL3685341.1"/>
    <property type="molecule type" value="Genomic_DNA"/>
</dbReference>
<name>A0ABD3H313_9MARC</name>
<dbReference type="AlphaFoldDB" id="A0ABD3H313"/>
<keyword evidence="3" id="KW-1185">Reference proteome</keyword>
<organism evidence="2 3">
    <name type="scientific">Riccia sorocarpa</name>
    <dbReference type="NCBI Taxonomy" id="122646"/>
    <lineage>
        <taxon>Eukaryota</taxon>
        <taxon>Viridiplantae</taxon>
        <taxon>Streptophyta</taxon>
        <taxon>Embryophyta</taxon>
        <taxon>Marchantiophyta</taxon>
        <taxon>Marchantiopsida</taxon>
        <taxon>Marchantiidae</taxon>
        <taxon>Marchantiales</taxon>
        <taxon>Ricciaceae</taxon>
        <taxon>Riccia</taxon>
    </lineage>
</organism>
<accession>A0ABD3H313</accession>